<keyword evidence="2" id="KW-1185">Reference proteome</keyword>
<accession>A0A315ETG5</accession>
<reference evidence="1 2" key="1">
    <citation type="submission" date="2017-04" db="EMBL/GenBank/DDBJ databases">
        <title>Unexpected and diverse lifestyles within the genus Limnohabitans.</title>
        <authorList>
            <person name="Kasalicky V."/>
            <person name="Mehrshad M."/>
            <person name="Andrei S.-A."/>
            <person name="Salcher M."/>
            <person name="Kratochvilova H."/>
            <person name="Simek K."/>
            <person name="Ghai R."/>
        </authorList>
    </citation>
    <scope>NUCLEOTIDE SEQUENCE [LARGE SCALE GENOMIC DNA]</scope>
    <source>
        <strain evidence="1 2">MWH-C5</strain>
    </source>
</reference>
<evidence type="ECO:0008006" key="3">
    <source>
        <dbReference type="Google" id="ProtNLM"/>
    </source>
</evidence>
<name>A0A315ETG5_9BURK</name>
<dbReference type="Proteomes" id="UP000251341">
    <property type="component" value="Unassembled WGS sequence"/>
</dbReference>
<gene>
    <name evidence="1" type="ORF">B9Z44_06165</name>
</gene>
<dbReference type="EMBL" id="NESP01000001">
    <property type="protein sequence ID" value="PUE59192.1"/>
    <property type="molecule type" value="Genomic_DNA"/>
</dbReference>
<dbReference type="Gene3D" id="1.10.10.2830">
    <property type="match status" value="1"/>
</dbReference>
<sequence>MTNEAYQGNPRLRNVRIEVGGAARQIMDGTQRVTIVPLTIRRKQNRKLLTPPSGSSANVMSGGMDIPMIKTLGKAFYWQRLLDEGKYATATDLARAFKLEPGWVAEVLRMANLAPEIIEAILEGSQPRHLNLQTIRGRHEPLPRDWEEQKKMLAFV</sequence>
<dbReference type="RefSeq" id="WP_108401965.1">
    <property type="nucleotide sequence ID" value="NZ_NESP01000001.1"/>
</dbReference>
<proteinExistence type="predicted"/>
<dbReference type="SUPFAM" id="SSF109709">
    <property type="entry name" value="KorB DNA-binding domain-like"/>
    <property type="match status" value="1"/>
</dbReference>
<evidence type="ECO:0000313" key="2">
    <source>
        <dbReference type="Proteomes" id="UP000251341"/>
    </source>
</evidence>
<evidence type="ECO:0000313" key="1">
    <source>
        <dbReference type="EMBL" id="PUE59192.1"/>
    </source>
</evidence>
<organism evidence="1 2">
    <name type="scientific">Limnohabitans curvus</name>
    <dbReference type="NCBI Taxonomy" id="323423"/>
    <lineage>
        <taxon>Bacteria</taxon>
        <taxon>Pseudomonadati</taxon>
        <taxon>Pseudomonadota</taxon>
        <taxon>Betaproteobacteria</taxon>
        <taxon>Burkholderiales</taxon>
        <taxon>Comamonadaceae</taxon>
        <taxon>Limnohabitans</taxon>
    </lineage>
</organism>
<comment type="caution">
    <text evidence="1">The sequence shown here is derived from an EMBL/GenBank/DDBJ whole genome shotgun (WGS) entry which is preliminary data.</text>
</comment>
<protein>
    <recommendedName>
        <fullName evidence="3">LacI family transcriptional regulator</fullName>
    </recommendedName>
</protein>
<dbReference type="AlphaFoldDB" id="A0A315ETG5"/>